<evidence type="ECO:0000256" key="2">
    <source>
        <dbReference type="ARBA" id="ARBA00022475"/>
    </source>
</evidence>
<keyword evidence="3 4" id="KW-0472">Membrane</keyword>
<accession>A0A1J5REU8</accession>
<dbReference type="Pfam" id="PF04205">
    <property type="entry name" value="FMN_bind"/>
    <property type="match status" value="1"/>
</dbReference>
<gene>
    <name evidence="6" type="primary">yccM_14</name>
    <name evidence="6" type="ORF">GALL_237190</name>
</gene>
<dbReference type="SMART" id="SM00900">
    <property type="entry name" value="FMN_bind"/>
    <property type="match status" value="1"/>
</dbReference>
<dbReference type="PANTHER" id="PTHR30224">
    <property type="entry name" value="ELECTRON TRANSPORT PROTEIN"/>
    <property type="match status" value="1"/>
</dbReference>
<organism evidence="6">
    <name type="scientific">mine drainage metagenome</name>
    <dbReference type="NCBI Taxonomy" id="410659"/>
    <lineage>
        <taxon>unclassified sequences</taxon>
        <taxon>metagenomes</taxon>
        <taxon>ecological metagenomes</taxon>
    </lineage>
</organism>
<dbReference type="GO" id="GO:0045893">
    <property type="term" value="P:positive regulation of DNA-templated transcription"/>
    <property type="evidence" value="ECO:0007669"/>
    <property type="project" value="InterPro"/>
</dbReference>
<dbReference type="InterPro" id="IPR007329">
    <property type="entry name" value="FMN-bd"/>
</dbReference>
<dbReference type="Pfam" id="PF12801">
    <property type="entry name" value="Fer4_5"/>
    <property type="match status" value="2"/>
</dbReference>
<dbReference type="InterPro" id="IPR052378">
    <property type="entry name" value="NosR_regulator"/>
</dbReference>
<protein>
    <submittedName>
        <fullName evidence="6">Putative electron transport protein YccM</fullName>
    </submittedName>
</protein>
<dbReference type="GO" id="GO:0003677">
    <property type="term" value="F:DNA binding"/>
    <property type="evidence" value="ECO:0007669"/>
    <property type="project" value="InterPro"/>
</dbReference>
<dbReference type="InterPro" id="IPR017896">
    <property type="entry name" value="4Fe4S_Fe-S-bd"/>
</dbReference>
<feature type="transmembrane region" description="Helical" evidence="4">
    <location>
        <begin position="552"/>
        <end position="573"/>
    </location>
</feature>
<reference evidence="6" key="1">
    <citation type="submission" date="2016-10" db="EMBL/GenBank/DDBJ databases">
        <title>Sequence of Gallionella enrichment culture.</title>
        <authorList>
            <person name="Poehlein A."/>
            <person name="Muehling M."/>
            <person name="Daniel R."/>
        </authorList>
    </citation>
    <scope>NUCLEOTIDE SEQUENCE</scope>
</reference>
<feature type="transmembrane region" description="Helical" evidence="4">
    <location>
        <begin position="419"/>
        <end position="440"/>
    </location>
</feature>
<proteinExistence type="predicted"/>
<dbReference type="GO" id="GO:0005886">
    <property type="term" value="C:plasma membrane"/>
    <property type="evidence" value="ECO:0007669"/>
    <property type="project" value="UniProtKB-SubCell"/>
</dbReference>
<evidence type="ECO:0000259" key="5">
    <source>
        <dbReference type="SMART" id="SM00900"/>
    </source>
</evidence>
<name>A0A1J5REU8_9ZZZZ</name>
<keyword evidence="4" id="KW-1133">Transmembrane helix</keyword>
<dbReference type="PIRSF" id="PIRSF036354">
    <property type="entry name" value="NosR"/>
    <property type="match status" value="1"/>
</dbReference>
<dbReference type="AlphaFoldDB" id="A0A1J5REU8"/>
<evidence type="ECO:0000256" key="1">
    <source>
        <dbReference type="ARBA" id="ARBA00004236"/>
    </source>
</evidence>
<dbReference type="InterPro" id="IPR011399">
    <property type="entry name" value="NosR"/>
</dbReference>
<evidence type="ECO:0000256" key="3">
    <source>
        <dbReference type="ARBA" id="ARBA00023136"/>
    </source>
</evidence>
<dbReference type="EMBL" id="MLJW01000189">
    <property type="protein sequence ID" value="OIQ94289.1"/>
    <property type="molecule type" value="Genomic_DNA"/>
</dbReference>
<keyword evidence="4" id="KW-0812">Transmembrane</keyword>
<feature type="domain" description="FMN-binding" evidence="5">
    <location>
        <begin position="89"/>
        <end position="184"/>
    </location>
</feature>
<dbReference type="PANTHER" id="PTHR30224:SF4">
    <property type="entry name" value="ELECTRON TRANSPORT PROTEIN YCCM-RELATED"/>
    <property type="match status" value="1"/>
</dbReference>
<sequence length="707" mass="78699">MISVVQGGSGRLWRRLALCLVLTGLVFLAAPARVWAATPFEQYPVIKTFFPSADHSGAMEGTPPAAAVYHGATLLGYVFRTALVAPIPAYSGKPIDILIGINTKGVITGTKVLEQHEPILLVGLPVQKLYDFVAQYIGHPVTDTFVVGGAKDERPGHIRVDAISSATVTALVTNRTITDSALKVAVSRHLVAASALTGQPKAIVRRDLYQPADWSKLLGDGSIRHLTLSAAEVDKAFPGHQGEVKRDLTPQSTFIDLYYAYLNAPSIGRNLLGKQRYDELMASLKPDEHAILVLANGAYSFKGSGYARGGIFDRLHLSQDGNLILFHDLDYQDQQSLAAVSAPSFNEGAVFIIRAAYGFDPGRPWTLQLLVRRQIGPVKSIFTTFSGGYEIPDALVIHPAPPVEVPLWLQEWQSHRLELIILGVALTLLTTILMLQDILVRRPFFVLYARTLFQIFTLVYIGWYALGQLSVVNVLTFANAVIHGFRWETFLIDPVLFVMWAYVAATLLLWGRGVFCGWLCPFGALQKLTSQLARWIGVPQLRLPTALHERLWAIKYMILLALFGLSLQSTSMAERYAEVEPFKTAISLHFDRHWPFVLYAAGLVLISAFNQKFYCKYLCPLGAALAIPARLRLFDWLRRRPDCGHPCHLCARECEIQAIHDDGVINPNECHHCLDCQVTYWNDQRCPPLVQARKRRERQSKPADTQD</sequence>
<feature type="transmembrane region" description="Helical" evidence="4">
    <location>
        <begin position="499"/>
        <end position="525"/>
    </location>
</feature>
<feature type="transmembrane region" description="Helical" evidence="4">
    <location>
        <begin position="593"/>
        <end position="610"/>
    </location>
</feature>
<comment type="subcellular location">
    <subcellularLocation>
        <location evidence="1">Cell membrane</location>
    </subcellularLocation>
</comment>
<dbReference type="SUPFAM" id="SSF54862">
    <property type="entry name" value="4Fe-4S ferredoxins"/>
    <property type="match status" value="1"/>
</dbReference>
<comment type="caution">
    <text evidence="6">The sequence shown here is derived from an EMBL/GenBank/DDBJ whole genome shotgun (WGS) entry which is preliminary data.</text>
</comment>
<keyword evidence="2" id="KW-1003">Cell membrane</keyword>
<dbReference type="GO" id="GO:0010181">
    <property type="term" value="F:FMN binding"/>
    <property type="evidence" value="ECO:0007669"/>
    <property type="project" value="InterPro"/>
</dbReference>
<evidence type="ECO:0000256" key="4">
    <source>
        <dbReference type="SAM" id="Phobius"/>
    </source>
</evidence>
<evidence type="ECO:0000313" key="6">
    <source>
        <dbReference type="EMBL" id="OIQ94289.1"/>
    </source>
</evidence>